<keyword evidence="8" id="KW-1185">Reference proteome</keyword>
<dbReference type="GO" id="GO:0005886">
    <property type="term" value="C:plasma membrane"/>
    <property type="evidence" value="ECO:0007669"/>
    <property type="project" value="UniProtKB-ARBA"/>
</dbReference>
<dbReference type="PANTHER" id="PTHR33514">
    <property type="entry name" value="PROTEIN ABCI12, CHLOROPLASTIC"/>
    <property type="match status" value="1"/>
</dbReference>
<dbReference type="CDD" id="cd16914">
    <property type="entry name" value="EcfT"/>
    <property type="match status" value="1"/>
</dbReference>
<feature type="transmembrane region" description="Helical" evidence="6">
    <location>
        <begin position="12"/>
        <end position="32"/>
    </location>
</feature>
<evidence type="ECO:0000256" key="5">
    <source>
        <dbReference type="ARBA" id="ARBA00023136"/>
    </source>
</evidence>
<dbReference type="OrthoDB" id="509049at2"/>
<keyword evidence="5 6" id="KW-0472">Membrane</keyword>
<comment type="similarity">
    <text evidence="2">Belongs to the CbiQ family.</text>
</comment>
<keyword evidence="3 6" id="KW-0812">Transmembrane</keyword>
<dbReference type="RefSeq" id="WP_054256285.1">
    <property type="nucleotide sequence ID" value="NZ_CYIG01000016.1"/>
</dbReference>
<keyword evidence="4 6" id="KW-1133">Transmembrane helix</keyword>
<organism evidence="7 8">
    <name type="scientific">Paenacidovorax caeni</name>
    <dbReference type="NCBI Taxonomy" id="343013"/>
    <lineage>
        <taxon>Bacteria</taxon>
        <taxon>Pseudomonadati</taxon>
        <taxon>Pseudomonadota</taxon>
        <taxon>Betaproteobacteria</taxon>
        <taxon>Burkholderiales</taxon>
        <taxon>Comamonadaceae</taxon>
        <taxon>Paenacidovorax</taxon>
    </lineage>
</organism>
<evidence type="ECO:0000256" key="3">
    <source>
        <dbReference type="ARBA" id="ARBA00022692"/>
    </source>
</evidence>
<dbReference type="InterPro" id="IPR003339">
    <property type="entry name" value="ABC/ECF_trnsptr_transmembrane"/>
</dbReference>
<evidence type="ECO:0000256" key="6">
    <source>
        <dbReference type="SAM" id="Phobius"/>
    </source>
</evidence>
<name>A0A1I7GPZ7_9BURK</name>
<dbReference type="STRING" id="343013.SAMN04489707_100690"/>
<evidence type="ECO:0000256" key="4">
    <source>
        <dbReference type="ARBA" id="ARBA00022989"/>
    </source>
</evidence>
<evidence type="ECO:0000256" key="2">
    <source>
        <dbReference type="ARBA" id="ARBA00008564"/>
    </source>
</evidence>
<comment type="subcellular location">
    <subcellularLocation>
        <location evidence="1">Membrane</location>
        <topology evidence="1">Multi-pass membrane protein</topology>
    </subcellularLocation>
</comment>
<dbReference type="EMBL" id="FPBX01000006">
    <property type="protein sequence ID" value="SFU50562.1"/>
    <property type="molecule type" value="Genomic_DNA"/>
</dbReference>
<dbReference type="PANTHER" id="PTHR33514:SF13">
    <property type="entry name" value="PROTEIN ABCI12, CHLOROPLASTIC"/>
    <property type="match status" value="1"/>
</dbReference>
<evidence type="ECO:0000313" key="8">
    <source>
        <dbReference type="Proteomes" id="UP000183656"/>
    </source>
</evidence>
<dbReference type="Pfam" id="PF02361">
    <property type="entry name" value="CbiQ"/>
    <property type="match status" value="1"/>
</dbReference>
<dbReference type="Proteomes" id="UP000183656">
    <property type="component" value="Unassembled WGS sequence"/>
</dbReference>
<gene>
    <name evidence="7" type="ORF">SAMN04489707_100690</name>
</gene>
<feature type="transmembrane region" description="Helical" evidence="6">
    <location>
        <begin position="38"/>
        <end position="57"/>
    </location>
</feature>
<protein>
    <submittedName>
        <fullName evidence="7">Biotin transport system permease protein</fullName>
    </submittedName>
</protein>
<accession>A0A1I7GPZ7</accession>
<sequence>MGSLYSEYTTWLHGWRAGAKLLALALLGTLLFALRQPWMLAAAAVLCAALYASLGAATRAARRLMVSVLVGAALVAVFHAAMGHWALAATSALRLACAASLGVALTVTTRSGDLVDVLEWLLAPLRPLGVQPARLSLQLALMLRFTEHFFVQWQKLDDAHRLRTGRAGGLRLIAPLTVQMLQTARRVGDALFVRLG</sequence>
<evidence type="ECO:0000256" key="1">
    <source>
        <dbReference type="ARBA" id="ARBA00004141"/>
    </source>
</evidence>
<evidence type="ECO:0000313" key="7">
    <source>
        <dbReference type="EMBL" id="SFU50562.1"/>
    </source>
</evidence>
<reference evidence="7 8" key="1">
    <citation type="submission" date="2016-10" db="EMBL/GenBank/DDBJ databases">
        <authorList>
            <person name="de Groot N.N."/>
        </authorList>
    </citation>
    <scope>NUCLEOTIDE SEQUENCE [LARGE SCALE GENOMIC DNA]</scope>
    <source>
        <strain evidence="7 8">R-24608</strain>
    </source>
</reference>
<feature type="transmembrane region" description="Helical" evidence="6">
    <location>
        <begin position="64"/>
        <end position="87"/>
    </location>
</feature>
<proteinExistence type="inferred from homology"/>
<dbReference type="AlphaFoldDB" id="A0A1I7GPZ7"/>